<dbReference type="InterPro" id="IPR037104">
    <property type="entry name" value="Annexin_sf"/>
</dbReference>
<dbReference type="GO" id="GO:0005737">
    <property type="term" value="C:cytoplasm"/>
    <property type="evidence" value="ECO:0007669"/>
    <property type="project" value="TreeGrafter"/>
</dbReference>
<feature type="region of interest" description="Disordered" evidence="2">
    <location>
        <begin position="1"/>
        <end position="27"/>
    </location>
</feature>
<feature type="compositionally biased region" description="Basic and acidic residues" evidence="2">
    <location>
        <begin position="1"/>
        <end position="23"/>
    </location>
</feature>
<comment type="caution">
    <text evidence="3">The sequence shown here is derived from an EMBL/GenBank/DDBJ whole genome shotgun (WGS) entry which is preliminary data.</text>
</comment>
<dbReference type="GO" id="GO:0012506">
    <property type="term" value="C:vesicle membrane"/>
    <property type="evidence" value="ECO:0007669"/>
    <property type="project" value="TreeGrafter"/>
</dbReference>
<evidence type="ECO:0000256" key="2">
    <source>
        <dbReference type="SAM" id="MobiDB-lite"/>
    </source>
</evidence>
<dbReference type="OrthoDB" id="37886at2759"/>
<reference evidence="3 4" key="1">
    <citation type="journal article" date="2013" name="Curr. Biol.">
        <title>The Genome of the Foraminiferan Reticulomyxa filosa.</title>
        <authorList>
            <person name="Glockner G."/>
            <person name="Hulsmann N."/>
            <person name="Schleicher M."/>
            <person name="Noegel A.A."/>
            <person name="Eichinger L."/>
            <person name="Gallinger C."/>
            <person name="Pawlowski J."/>
            <person name="Sierra R."/>
            <person name="Euteneuer U."/>
            <person name="Pillet L."/>
            <person name="Moustafa A."/>
            <person name="Platzer M."/>
            <person name="Groth M."/>
            <person name="Szafranski K."/>
            <person name="Schliwa M."/>
        </authorList>
    </citation>
    <scope>NUCLEOTIDE SEQUENCE [LARGE SCALE GENOMIC DNA]</scope>
</reference>
<keyword evidence="4" id="KW-1185">Reference proteome</keyword>
<dbReference type="Gene3D" id="1.10.220.10">
    <property type="entry name" value="Annexin"/>
    <property type="match status" value="2"/>
</dbReference>
<dbReference type="EMBL" id="ASPP01023920">
    <property type="protein sequence ID" value="ETO09760.1"/>
    <property type="molecule type" value="Genomic_DNA"/>
</dbReference>
<dbReference type="GO" id="GO:0005544">
    <property type="term" value="F:calcium-dependent phospholipid binding"/>
    <property type="evidence" value="ECO:0007669"/>
    <property type="project" value="InterPro"/>
</dbReference>
<accession>X6M9S0</accession>
<gene>
    <name evidence="3" type="ORF">RFI_27621</name>
</gene>
<dbReference type="GO" id="GO:0005509">
    <property type="term" value="F:calcium ion binding"/>
    <property type="evidence" value="ECO:0007669"/>
    <property type="project" value="InterPro"/>
</dbReference>
<comment type="similarity">
    <text evidence="1">Belongs to the annexin family.</text>
</comment>
<dbReference type="Proteomes" id="UP000023152">
    <property type="component" value="Unassembled WGS sequence"/>
</dbReference>
<dbReference type="GO" id="GO:0005634">
    <property type="term" value="C:nucleus"/>
    <property type="evidence" value="ECO:0007669"/>
    <property type="project" value="TreeGrafter"/>
</dbReference>
<sequence length="418" mass="47576">MYPDSKEMKKEEEKNNRELKVGDEMDEGNVENAYLAPPMAYALISESDTNEPGGSVEVRKNGGESEWKYESAMQIGVLASAPAMALGDWDATMGTGIIMDRNFDPHAITERIENTVNQWFQKSAAIVESLTNELCVLSEQQRLLVAETYEKKHERCNLSSVIEANSSGALQMMLLALVKPRYNYNVYLLHLALRKKTVSLLINILCTMSAEEMWKTHVAYNAAYPKEPLAQASLRLCSKWFRKPSVLQFVRNLLEHGRASDSVPVSHDLVQQDVTALLQAATTPKLNKRTFINIFSLRSFQHLAIVATEFERASPDTLTQVLVHAFSSQNDAGYACKITLWYATRKDDLLLHFLRQATESPGKNYRMLTRIIITHRETDLLRILQLFGYDAFFQWTQTQFKSRNRAYGDIVLRLCNFS</sequence>
<evidence type="ECO:0000256" key="1">
    <source>
        <dbReference type="ARBA" id="ARBA00007831"/>
    </source>
</evidence>
<proteinExistence type="inferred from homology"/>
<dbReference type="GO" id="GO:0005886">
    <property type="term" value="C:plasma membrane"/>
    <property type="evidence" value="ECO:0007669"/>
    <property type="project" value="TreeGrafter"/>
</dbReference>
<dbReference type="PANTHER" id="PTHR10502">
    <property type="entry name" value="ANNEXIN"/>
    <property type="match status" value="1"/>
</dbReference>
<name>X6M9S0_RETFI</name>
<evidence type="ECO:0000313" key="3">
    <source>
        <dbReference type="EMBL" id="ETO09760.1"/>
    </source>
</evidence>
<organism evidence="3 4">
    <name type="scientific">Reticulomyxa filosa</name>
    <dbReference type="NCBI Taxonomy" id="46433"/>
    <lineage>
        <taxon>Eukaryota</taxon>
        <taxon>Sar</taxon>
        <taxon>Rhizaria</taxon>
        <taxon>Retaria</taxon>
        <taxon>Foraminifera</taxon>
        <taxon>Monothalamids</taxon>
        <taxon>Reticulomyxidae</taxon>
        <taxon>Reticulomyxa</taxon>
    </lineage>
</organism>
<dbReference type="GO" id="GO:0001786">
    <property type="term" value="F:phosphatidylserine binding"/>
    <property type="evidence" value="ECO:0007669"/>
    <property type="project" value="TreeGrafter"/>
</dbReference>
<dbReference type="PANTHER" id="PTHR10502:SF102">
    <property type="entry name" value="ANNEXIN B11"/>
    <property type="match status" value="1"/>
</dbReference>
<evidence type="ECO:0000313" key="4">
    <source>
        <dbReference type="Proteomes" id="UP000023152"/>
    </source>
</evidence>
<dbReference type="AlphaFoldDB" id="X6M9S0"/>
<protein>
    <submittedName>
        <fullName evidence="3">Annexin A9</fullName>
    </submittedName>
</protein>
<dbReference type="SUPFAM" id="SSF47874">
    <property type="entry name" value="Annexin"/>
    <property type="match status" value="1"/>
</dbReference>